<accession>A0A5M8NX73</accession>
<dbReference type="InterPro" id="IPR024442">
    <property type="entry name" value="Transposase_Zn_ribbon"/>
</dbReference>
<organism evidence="2 3">
    <name type="scientific">Candidatus Ordinivivax streblomastigis</name>
    <dbReference type="NCBI Taxonomy" id="2540710"/>
    <lineage>
        <taxon>Bacteria</taxon>
        <taxon>Pseudomonadati</taxon>
        <taxon>Bacteroidota</taxon>
        <taxon>Bacteroidia</taxon>
        <taxon>Bacteroidales</taxon>
        <taxon>Candidatus Ordinivivax</taxon>
    </lineage>
</organism>
<evidence type="ECO:0000313" key="3">
    <source>
        <dbReference type="Proteomes" id="UP000324575"/>
    </source>
</evidence>
<dbReference type="Proteomes" id="UP000324575">
    <property type="component" value="Unassembled WGS sequence"/>
</dbReference>
<gene>
    <name evidence="2" type="ORF">EZS26_003846</name>
</gene>
<reference evidence="2 3" key="1">
    <citation type="submission" date="2019-03" db="EMBL/GenBank/DDBJ databases">
        <title>Single cell metagenomics reveals metabolic interactions within the superorganism composed of flagellate Streblomastix strix and complex community of Bacteroidetes bacteria on its surface.</title>
        <authorList>
            <person name="Treitli S.C."/>
            <person name="Kolisko M."/>
            <person name="Husnik F."/>
            <person name="Keeling P."/>
            <person name="Hampl V."/>
        </authorList>
    </citation>
    <scope>NUCLEOTIDE SEQUENCE [LARGE SCALE GENOMIC DNA]</scope>
    <source>
        <strain evidence="2">St1</strain>
    </source>
</reference>
<dbReference type="AlphaFoldDB" id="A0A5M8NX73"/>
<proteinExistence type="predicted"/>
<protein>
    <recommendedName>
        <fullName evidence="1">Transposase zinc-ribbon domain-containing protein</fullName>
    </recommendedName>
</protein>
<feature type="domain" description="Transposase zinc-ribbon" evidence="1">
    <location>
        <begin position="17"/>
        <end position="47"/>
    </location>
</feature>
<name>A0A5M8NX73_9BACT</name>
<comment type="caution">
    <text evidence="2">The sequence shown here is derived from an EMBL/GenBank/DDBJ whole genome shotgun (WGS) entry which is preliminary data.</text>
</comment>
<evidence type="ECO:0000313" key="2">
    <source>
        <dbReference type="EMBL" id="KAA6300014.1"/>
    </source>
</evidence>
<evidence type="ECO:0000259" key="1">
    <source>
        <dbReference type="Pfam" id="PF12760"/>
    </source>
</evidence>
<dbReference type="EMBL" id="SNRX01000164">
    <property type="protein sequence ID" value="KAA6300014.1"/>
    <property type="molecule type" value="Genomic_DNA"/>
</dbReference>
<sequence length="64" mass="7660">MELDFKSLPELLNYFQDEDTCVEFLKKQRWNNKPVCPHCGSTKEHYENPLAELKKRKKQIESCT</sequence>
<dbReference type="Pfam" id="PF12760">
    <property type="entry name" value="Zn_ribbon_IS1595"/>
    <property type="match status" value="1"/>
</dbReference>